<accession>W3X3R0</accession>
<comment type="cofactor">
    <cofactor evidence="2">
        <name>FAD</name>
        <dbReference type="ChEBI" id="CHEBI:57692"/>
    </cofactor>
</comment>
<evidence type="ECO:0000313" key="18">
    <source>
        <dbReference type="Proteomes" id="UP000030651"/>
    </source>
</evidence>
<evidence type="ECO:0000256" key="5">
    <source>
        <dbReference type="ARBA" id="ARBA00011881"/>
    </source>
</evidence>
<name>W3X3R0_PESFW</name>
<proteinExistence type="inferred from homology"/>
<evidence type="ECO:0000256" key="6">
    <source>
        <dbReference type="ARBA" id="ARBA00013082"/>
    </source>
</evidence>
<dbReference type="GO" id="GO:0071949">
    <property type="term" value="F:FAD binding"/>
    <property type="evidence" value="ECO:0007669"/>
    <property type="project" value="InterPro"/>
</dbReference>
<evidence type="ECO:0000256" key="1">
    <source>
        <dbReference type="ARBA" id="ARBA00000827"/>
    </source>
</evidence>
<evidence type="ECO:0000256" key="8">
    <source>
        <dbReference type="ARBA" id="ARBA00022630"/>
    </source>
</evidence>
<dbReference type="Gene3D" id="3.50.50.60">
    <property type="entry name" value="FAD/NAD(P)-binding domain"/>
    <property type="match status" value="2"/>
</dbReference>
<sequence>MTSTSVPNNAPVVETEVLIVGSGPVGATYGRKLVDAGIQVLMVELGAQETPIPGDHKKNNFVVQKDINSFINVVQGELNLLSVPTDPRAAPSLNLDPSAWSIDASTATIHNGQNPCQDSYYNLPAAAATRVVGGMGSHWTNCTPRQHPKLERSDLFNDSEWDALYGEAEERIKTNSTLYNDSIRQQLVLDTLRKGHYHHGDREFKPMPLAAQKLPDQTYFEWSCSATLFGDIAKTADNPGAKNFTLRSQVQCIQLITSHDTSPDGVVLGALCKDLKTDKKFLIRARKYVLCAGAVLTPGIMFNSGWNSSPEQLPALGKYLTEQTMAFCQIVLSRSLVDEVEHSTNPDWAKKVNEHHKKHPHDPLPFPFTDLDPQVYTPVSENYPWHTQIHRDAFSYGQVPSTIDQRLVVDLRWFGWIAPVESNHVSFSKAITDQFGMPQPTFHYEVPKEDAERTHRMMEDMCLVASKLGGFLPGAEPKFLVPGSALHISGTTRAGTSKKDSVCDRYGRVWDTKNLVVGGCNVIPTGAACNPTLTAVCFAIAGADKIIEEFQTKADINRA</sequence>
<dbReference type="EMBL" id="KI912113">
    <property type="protein sequence ID" value="ETS80639.1"/>
    <property type="molecule type" value="Genomic_DNA"/>
</dbReference>
<evidence type="ECO:0000256" key="2">
    <source>
        <dbReference type="ARBA" id="ARBA00001974"/>
    </source>
</evidence>
<dbReference type="Pfam" id="PF00732">
    <property type="entry name" value="GMC_oxred_N"/>
    <property type="match status" value="1"/>
</dbReference>
<dbReference type="OrthoDB" id="269227at2759"/>
<feature type="domain" description="Glucose-methanol-choline oxidoreductase N-terminal" evidence="14">
    <location>
        <begin position="241"/>
        <end position="322"/>
    </location>
</feature>
<evidence type="ECO:0000259" key="15">
    <source>
        <dbReference type="Pfam" id="PF01494"/>
    </source>
</evidence>
<dbReference type="AlphaFoldDB" id="W3X3R0"/>
<keyword evidence="10" id="KW-0560">Oxidoreductase</keyword>
<dbReference type="Pfam" id="PF01494">
    <property type="entry name" value="FAD_binding_3"/>
    <property type="match status" value="1"/>
</dbReference>
<comment type="similarity">
    <text evidence="4">Belongs to the GMC oxidoreductase family.</text>
</comment>
<evidence type="ECO:0000256" key="10">
    <source>
        <dbReference type="ARBA" id="ARBA00023002"/>
    </source>
</evidence>
<dbReference type="InterPro" id="IPR051473">
    <property type="entry name" value="P2Ox-like"/>
</dbReference>
<dbReference type="PANTHER" id="PTHR42784">
    <property type="entry name" value="PYRANOSE 2-OXIDASE"/>
    <property type="match status" value="1"/>
</dbReference>
<comment type="catalytic activity">
    <reaction evidence="1">
        <text>D-glucose + O2 = 2-dehydro-D-glucose + H2O2</text>
        <dbReference type="Rhea" id="RHEA:10552"/>
        <dbReference type="ChEBI" id="CHEBI:4167"/>
        <dbReference type="ChEBI" id="CHEBI:15379"/>
        <dbReference type="ChEBI" id="CHEBI:16240"/>
        <dbReference type="ChEBI" id="CHEBI:16609"/>
        <dbReference type="EC" id="1.1.3.10"/>
    </reaction>
</comment>
<evidence type="ECO:0000256" key="12">
    <source>
        <dbReference type="ARBA" id="ARBA00031159"/>
    </source>
</evidence>
<keyword evidence="18" id="KW-1185">Reference proteome</keyword>
<dbReference type="InterPro" id="IPR000172">
    <property type="entry name" value="GMC_OxRdtase_N"/>
</dbReference>
<dbReference type="InterPro" id="IPR007867">
    <property type="entry name" value="GMC_OxRtase_C"/>
</dbReference>
<dbReference type="RefSeq" id="XP_007834940.1">
    <property type="nucleotide sequence ID" value="XM_007836749.1"/>
</dbReference>
<dbReference type="GO" id="GO:0050233">
    <property type="term" value="F:pyranose oxidase activity"/>
    <property type="evidence" value="ECO:0007669"/>
    <property type="project" value="UniProtKB-EC"/>
</dbReference>
<dbReference type="EC" id="1.1.3.10" evidence="6"/>
<comment type="pathway">
    <text evidence="3">Secondary metabolite biosynthesis.</text>
</comment>
<dbReference type="InterPro" id="IPR012814">
    <property type="entry name" value="P2OX"/>
</dbReference>
<dbReference type="eggNOG" id="ENOG502R261">
    <property type="taxonomic scope" value="Eukaryota"/>
</dbReference>
<feature type="domain" description="Glucose-methanol-choline oxidoreductase C-terminal" evidence="16">
    <location>
        <begin position="419"/>
        <end position="539"/>
    </location>
</feature>
<dbReference type="SUPFAM" id="SSF54373">
    <property type="entry name" value="FAD-linked reductases, C-terminal domain"/>
    <property type="match status" value="1"/>
</dbReference>
<evidence type="ECO:0000256" key="11">
    <source>
        <dbReference type="ARBA" id="ARBA00030508"/>
    </source>
</evidence>
<evidence type="ECO:0000256" key="3">
    <source>
        <dbReference type="ARBA" id="ARBA00005179"/>
    </source>
</evidence>
<organism evidence="17 18">
    <name type="scientific">Pestalotiopsis fici (strain W106-1 / CGMCC3.15140)</name>
    <dbReference type="NCBI Taxonomy" id="1229662"/>
    <lineage>
        <taxon>Eukaryota</taxon>
        <taxon>Fungi</taxon>
        <taxon>Dikarya</taxon>
        <taxon>Ascomycota</taxon>
        <taxon>Pezizomycotina</taxon>
        <taxon>Sordariomycetes</taxon>
        <taxon>Xylariomycetidae</taxon>
        <taxon>Amphisphaeriales</taxon>
        <taxon>Sporocadaceae</taxon>
        <taxon>Pestalotiopsis</taxon>
    </lineage>
</organism>
<evidence type="ECO:0000256" key="13">
    <source>
        <dbReference type="ARBA" id="ARBA00031330"/>
    </source>
</evidence>
<evidence type="ECO:0000259" key="16">
    <source>
        <dbReference type="Pfam" id="PF05199"/>
    </source>
</evidence>
<dbReference type="InterPro" id="IPR036188">
    <property type="entry name" value="FAD/NAD-bd_sf"/>
</dbReference>
<evidence type="ECO:0000313" key="17">
    <source>
        <dbReference type="EMBL" id="ETS80639.1"/>
    </source>
</evidence>
<dbReference type="Proteomes" id="UP000030651">
    <property type="component" value="Unassembled WGS sequence"/>
</dbReference>
<dbReference type="NCBIfam" id="TIGR02462">
    <property type="entry name" value="pyranose_ox"/>
    <property type="match status" value="1"/>
</dbReference>
<dbReference type="InParanoid" id="W3X3R0"/>
<dbReference type="InterPro" id="IPR002938">
    <property type="entry name" value="FAD-bd"/>
</dbReference>
<keyword evidence="9" id="KW-0274">FAD</keyword>
<dbReference type="HOGENOM" id="CLU_023699_0_0_1"/>
<evidence type="ECO:0000256" key="9">
    <source>
        <dbReference type="ARBA" id="ARBA00022827"/>
    </source>
</evidence>
<protein>
    <recommendedName>
        <fullName evidence="7">Pyranose 2-oxidase</fullName>
        <ecNumber evidence="6">1.1.3.10</ecNumber>
    </recommendedName>
    <alternativeName>
        <fullName evidence="12">FAD-oxidoreductase</fullName>
    </alternativeName>
    <alternativeName>
        <fullName evidence="11">Glucose 2-oxidase</fullName>
    </alternativeName>
    <alternativeName>
        <fullName evidence="13">Pyranose:oxygen 2-oxidoreductase</fullName>
    </alternativeName>
</protein>
<dbReference type="OMA" id="CCDENSK"/>
<feature type="domain" description="FAD-binding" evidence="15">
    <location>
        <begin position="14"/>
        <end position="50"/>
    </location>
</feature>
<dbReference type="PANTHER" id="PTHR42784:SF1">
    <property type="entry name" value="PYRANOSE 2-OXIDASE"/>
    <property type="match status" value="1"/>
</dbReference>
<dbReference type="Pfam" id="PF05199">
    <property type="entry name" value="GMC_oxred_C"/>
    <property type="match status" value="1"/>
</dbReference>
<evidence type="ECO:0000256" key="4">
    <source>
        <dbReference type="ARBA" id="ARBA00010790"/>
    </source>
</evidence>
<dbReference type="KEGG" id="pfy:PFICI_08168"/>
<dbReference type="GeneID" id="19273181"/>
<dbReference type="SUPFAM" id="SSF51905">
    <property type="entry name" value="FAD/NAD(P)-binding domain"/>
    <property type="match status" value="1"/>
</dbReference>
<evidence type="ECO:0000256" key="7">
    <source>
        <dbReference type="ARBA" id="ARBA00016408"/>
    </source>
</evidence>
<keyword evidence="8" id="KW-0285">Flavoprotein</keyword>
<evidence type="ECO:0000259" key="14">
    <source>
        <dbReference type="Pfam" id="PF00732"/>
    </source>
</evidence>
<reference evidence="18" key="1">
    <citation type="journal article" date="2015" name="BMC Genomics">
        <title>Genomic and transcriptomic analysis of the endophytic fungus Pestalotiopsis fici reveals its lifestyle and high potential for synthesis of natural products.</title>
        <authorList>
            <person name="Wang X."/>
            <person name="Zhang X."/>
            <person name="Liu L."/>
            <person name="Xiang M."/>
            <person name="Wang W."/>
            <person name="Sun X."/>
            <person name="Che Y."/>
            <person name="Guo L."/>
            <person name="Liu G."/>
            <person name="Guo L."/>
            <person name="Wang C."/>
            <person name="Yin W.B."/>
            <person name="Stadler M."/>
            <person name="Zhang X."/>
            <person name="Liu X."/>
        </authorList>
    </citation>
    <scope>NUCLEOTIDE SEQUENCE [LARGE SCALE GENOMIC DNA]</scope>
    <source>
        <strain evidence="18">W106-1 / CGMCC3.15140</strain>
    </source>
</reference>
<gene>
    <name evidence="17" type="ORF">PFICI_08168</name>
</gene>
<comment type="subunit">
    <text evidence="5">Homotetramer.</text>
</comment>